<comment type="caution">
    <text evidence="1">The sequence shown here is derived from an EMBL/GenBank/DDBJ whole genome shotgun (WGS) entry which is preliminary data.</text>
</comment>
<dbReference type="RefSeq" id="WP_106774300.1">
    <property type="nucleotide sequence ID" value="NZ_PXYK01000023.1"/>
</dbReference>
<dbReference type="AlphaFoldDB" id="A0A2P7S138"/>
<proteinExistence type="predicted"/>
<evidence type="ECO:0000313" key="2">
    <source>
        <dbReference type="Proteomes" id="UP000241229"/>
    </source>
</evidence>
<accession>A0A2P7S138</accession>
<gene>
    <name evidence="1" type="ORF">C7I84_21685</name>
</gene>
<reference evidence="1 2" key="1">
    <citation type="submission" date="2018-03" db="EMBL/GenBank/DDBJ databases">
        <title>The draft genome of Mesorhizobium sp. 6GN-30.</title>
        <authorList>
            <person name="Liu L."/>
            <person name="Li L."/>
            <person name="Wang T."/>
            <person name="Zhang X."/>
            <person name="Liang L."/>
        </authorList>
    </citation>
    <scope>NUCLEOTIDE SEQUENCE [LARGE SCALE GENOMIC DNA]</scope>
    <source>
        <strain evidence="1 2">6GN30</strain>
    </source>
</reference>
<dbReference type="Proteomes" id="UP000241229">
    <property type="component" value="Unassembled WGS sequence"/>
</dbReference>
<sequence length="75" mass="8383">MDFYGLIRLGLGMEVDGDGRVLSGNAKGRLFALGVWTRGSLWEVVAVPHIRDAARRVVAALMYFDRQFDATRRKG</sequence>
<name>A0A2P7S138_9HYPH</name>
<keyword evidence="2" id="KW-1185">Reference proteome</keyword>
<dbReference type="EMBL" id="PXYK01000023">
    <property type="protein sequence ID" value="PSJ56176.1"/>
    <property type="molecule type" value="Genomic_DNA"/>
</dbReference>
<evidence type="ECO:0000313" key="1">
    <source>
        <dbReference type="EMBL" id="PSJ56176.1"/>
    </source>
</evidence>
<dbReference type="OrthoDB" id="101972at2"/>
<protein>
    <submittedName>
        <fullName evidence="1">Uncharacterized protein</fullName>
    </submittedName>
</protein>
<organism evidence="1 2">
    <name type="scientific">Kumtagia ephedrae</name>
    <dbReference type="NCBI Taxonomy" id="2116701"/>
    <lineage>
        <taxon>Bacteria</taxon>
        <taxon>Pseudomonadati</taxon>
        <taxon>Pseudomonadota</taxon>
        <taxon>Alphaproteobacteria</taxon>
        <taxon>Hyphomicrobiales</taxon>
        <taxon>Phyllobacteriaceae</taxon>
        <taxon>Kumtagia</taxon>
    </lineage>
</organism>